<reference evidence="1" key="1">
    <citation type="submission" date="2021-10" db="EMBL/GenBank/DDBJ databases">
        <title>Tropical sea cucumber genome reveals ecological adaptation and Cuvierian tubules defense mechanism.</title>
        <authorList>
            <person name="Chen T."/>
        </authorList>
    </citation>
    <scope>NUCLEOTIDE SEQUENCE</scope>
    <source>
        <strain evidence="1">Nanhai2018</strain>
        <tissue evidence="1">Muscle</tissue>
    </source>
</reference>
<dbReference type="Proteomes" id="UP001152320">
    <property type="component" value="Chromosome 1"/>
</dbReference>
<dbReference type="AlphaFoldDB" id="A0A9Q1CN94"/>
<dbReference type="EMBL" id="JAIZAY010000001">
    <property type="protein sequence ID" value="KAJ8048036.1"/>
    <property type="molecule type" value="Genomic_DNA"/>
</dbReference>
<dbReference type="PANTHER" id="PTHR47642">
    <property type="entry name" value="ATP-DEPENDENT DNA HELICASE"/>
    <property type="match status" value="1"/>
</dbReference>
<organism evidence="1 2">
    <name type="scientific">Holothuria leucospilota</name>
    <name type="common">Black long sea cucumber</name>
    <name type="synonym">Mertensiothuria leucospilota</name>
    <dbReference type="NCBI Taxonomy" id="206669"/>
    <lineage>
        <taxon>Eukaryota</taxon>
        <taxon>Metazoa</taxon>
        <taxon>Echinodermata</taxon>
        <taxon>Eleutherozoa</taxon>
        <taxon>Echinozoa</taxon>
        <taxon>Holothuroidea</taxon>
        <taxon>Aspidochirotacea</taxon>
        <taxon>Aspidochirotida</taxon>
        <taxon>Holothuriidae</taxon>
        <taxon>Holothuria</taxon>
    </lineage>
</organism>
<sequence length="116" mass="12982">MRQKGDQKFAQLLNRLREGKQTQEDLNLLKTRELPPESIPSHATHLFQTNAKVNAHNEKMFSLLDITKVEVPSLDIVTGDLSSTIKEKITSLIPHDSNKTMGLMTKLFLGIGLICA</sequence>
<dbReference type="PANTHER" id="PTHR47642:SF8">
    <property type="entry name" value="ATP-DEPENDENT DNA HELICASE"/>
    <property type="match status" value="1"/>
</dbReference>
<evidence type="ECO:0000313" key="2">
    <source>
        <dbReference type="Proteomes" id="UP001152320"/>
    </source>
</evidence>
<evidence type="ECO:0000313" key="1">
    <source>
        <dbReference type="EMBL" id="KAJ8048036.1"/>
    </source>
</evidence>
<keyword evidence="2" id="KW-1185">Reference proteome</keyword>
<gene>
    <name evidence="1" type="ORF">HOLleu_00195</name>
</gene>
<dbReference type="OrthoDB" id="416437at2759"/>
<dbReference type="InterPro" id="IPR051055">
    <property type="entry name" value="PIF1_helicase"/>
</dbReference>
<protein>
    <submittedName>
        <fullName evidence="1">Uncharacterized protein</fullName>
    </submittedName>
</protein>
<proteinExistence type="predicted"/>
<comment type="caution">
    <text evidence="1">The sequence shown here is derived from an EMBL/GenBank/DDBJ whole genome shotgun (WGS) entry which is preliminary data.</text>
</comment>
<name>A0A9Q1CN94_HOLLE</name>
<accession>A0A9Q1CN94</accession>